<dbReference type="Proteomes" id="UP000016600">
    <property type="component" value="Unassembled WGS sequence"/>
</dbReference>
<gene>
    <name evidence="6" type="ORF">HMPREF1218_1722</name>
</gene>
<dbReference type="InterPro" id="IPR018392">
    <property type="entry name" value="LysM"/>
</dbReference>
<feature type="domain" description="LysM" evidence="5">
    <location>
        <begin position="335"/>
        <end position="377"/>
    </location>
</feature>
<dbReference type="Gene3D" id="3.10.350.10">
    <property type="entry name" value="LysM domain"/>
    <property type="match status" value="1"/>
</dbReference>
<dbReference type="Pfam" id="PF01476">
    <property type="entry name" value="LysM"/>
    <property type="match status" value="1"/>
</dbReference>
<comment type="similarity">
    <text evidence="1 3">Belongs to the bacterial histone-like protein family.</text>
</comment>
<keyword evidence="4" id="KW-0812">Transmembrane</keyword>
<dbReference type="GO" id="GO:0003677">
    <property type="term" value="F:DNA binding"/>
    <property type="evidence" value="ECO:0007669"/>
    <property type="project" value="UniProtKB-KW"/>
</dbReference>
<dbReference type="CDD" id="cd00591">
    <property type="entry name" value="HU_IHF"/>
    <property type="match status" value="1"/>
</dbReference>
<evidence type="ECO:0000256" key="2">
    <source>
        <dbReference type="ARBA" id="ARBA00023125"/>
    </source>
</evidence>
<keyword evidence="7" id="KW-1185">Reference proteome</keyword>
<dbReference type="AlphaFoldDB" id="U2LEV5"/>
<dbReference type="PANTHER" id="PTHR33175">
    <property type="entry name" value="DNA-BINDING PROTEIN HU"/>
    <property type="match status" value="1"/>
</dbReference>
<reference evidence="6 7" key="1">
    <citation type="submission" date="2013-08" db="EMBL/GenBank/DDBJ databases">
        <authorList>
            <person name="Durkin A.S."/>
            <person name="Haft D.R."/>
            <person name="McCorrison J."/>
            <person name="Torralba M."/>
            <person name="Gillis M."/>
            <person name="Haft D.H."/>
            <person name="Methe B."/>
            <person name="Sutton G."/>
            <person name="Nelson K.E."/>
        </authorList>
    </citation>
    <scope>NUCLEOTIDE SEQUENCE [LARGE SCALE GENOMIC DNA]</scope>
    <source>
        <strain evidence="6 7">F0068</strain>
    </source>
</reference>
<dbReference type="SMART" id="SM00411">
    <property type="entry name" value="BHL"/>
    <property type="match status" value="1"/>
</dbReference>
<keyword evidence="2" id="KW-0238">DNA-binding</keyword>
<evidence type="ECO:0000256" key="3">
    <source>
        <dbReference type="RuleBase" id="RU003939"/>
    </source>
</evidence>
<proteinExistence type="inferred from homology"/>
<evidence type="ECO:0000313" key="7">
    <source>
        <dbReference type="Proteomes" id="UP000016600"/>
    </source>
</evidence>
<dbReference type="GO" id="GO:0005829">
    <property type="term" value="C:cytosol"/>
    <property type="evidence" value="ECO:0007669"/>
    <property type="project" value="TreeGrafter"/>
</dbReference>
<dbReference type="GO" id="GO:0030527">
    <property type="term" value="F:structural constituent of chromatin"/>
    <property type="evidence" value="ECO:0007669"/>
    <property type="project" value="InterPro"/>
</dbReference>
<name>U2LEV5_9BACT</name>
<dbReference type="Pfam" id="PF00216">
    <property type="entry name" value="Bac_DNA_binding"/>
    <property type="match status" value="1"/>
</dbReference>
<keyword evidence="4" id="KW-1133">Transmembrane helix</keyword>
<feature type="transmembrane region" description="Helical" evidence="4">
    <location>
        <begin position="231"/>
        <end position="254"/>
    </location>
</feature>
<dbReference type="Gene3D" id="4.10.520.10">
    <property type="entry name" value="IHF-like DNA-binding proteins"/>
    <property type="match status" value="1"/>
</dbReference>
<protein>
    <submittedName>
        <fullName evidence="6">LysM domain protein</fullName>
    </submittedName>
</protein>
<evidence type="ECO:0000256" key="4">
    <source>
        <dbReference type="SAM" id="Phobius"/>
    </source>
</evidence>
<comment type="caution">
    <text evidence="6">The sequence shown here is derived from an EMBL/GenBank/DDBJ whole genome shotgun (WGS) entry which is preliminary data.</text>
</comment>
<dbReference type="EMBL" id="AWET01000018">
    <property type="protein sequence ID" value="ERK03008.1"/>
    <property type="molecule type" value="Genomic_DNA"/>
</dbReference>
<dbReference type="InterPro" id="IPR036779">
    <property type="entry name" value="LysM_dom_sf"/>
</dbReference>
<evidence type="ECO:0000259" key="5">
    <source>
        <dbReference type="Pfam" id="PF01476"/>
    </source>
</evidence>
<dbReference type="SUPFAM" id="SSF47729">
    <property type="entry name" value="IHF-like DNA-binding proteins"/>
    <property type="match status" value="1"/>
</dbReference>
<dbReference type="InterPro" id="IPR000119">
    <property type="entry name" value="Hist_DNA-bd"/>
</dbReference>
<dbReference type="PANTHER" id="PTHR33175:SF2">
    <property type="entry name" value="INTEGRATION HOST FACTOR SUBUNIT ALPHA"/>
    <property type="match status" value="1"/>
</dbReference>
<dbReference type="RefSeq" id="WP_021583568.1">
    <property type="nucleotide sequence ID" value="NZ_AWET01000018.1"/>
</dbReference>
<evidence type="ECO:0000313" key="6">
    <source>
        <dbReference type="EMBL" id="ERK03008.1"/>
    </source>
</evidence>
<accession>U2LEV5</accession>
<keyword evidence="4" id="KW-0472">Membrane</keyword>
<dbReference type="InterPro" id="IPR010992">
    <property type="entry name" value="IHF-like_DNA-bd_dom_sf"/>
</dbReference>
<organism evidence="6 7">
    <name type="scientific">Hoylesella pleuritidis F0068</name>
    <dbReference type="NCBI Taxonomy" id="1081904"/>
    <lineage>
        <taxon>Bacteria</taxon>
        <taxon>Pseudomonadati</taxon>
        <taxon>Bacteroidota</taxon>
        <taxon>Bacteroidia</taxon>
        <taxon>Bacteroidales</taxon>
        <taxon>Prevotellaceae</taxon>
        <taxon>Hoylesella</taxon>
    </lineage>
</organism>
<sequence length="388" mass="43595">MSKQNILDFAMDIADKHGLSADDATSFISSMFDVLTDGLQSDKQVKIKGLGIFKLSVMNARESVDVNTGERIIINSRDKISFIPDTAMRDLVNRPFSQFETVSLHSNLEEIGPEERIEEIKEESQPVSVQKSSSQIRLSMNDLTQLNDISETDDKVLTDVCAKESSMESLEQTPFIEIQEPVSEATIPVNKNDESVIEEEAQGINKYEPDISELNMRIDELSSQLRRNSRLAYGLMICFILFLIGAAVSVNYMVNRLKQVSRPSSVSISTIKPVRSTRKVITNELISRTTIRQQSEQQVGEQQRKAKDSAFVKYNRDIRIRTGAYRIVGIATTVTVRAGQTLSDISRINLGAGMDCYIEAVNPNIKKLRVGQKVNIPKLERKSKNKRN</sequence>
<evidence type="ECO:0000256" key="1">
    <source>
        <dbReference type="ARBA" id="ARBA00010529"/>
    </source>
</evidence>
<dbReference type="PATRIC" id="fig|1081904.3.peg.920"/>